<gene>
    <name evidence="1" type="ORF">M5W82_20840</name>
</gene>
<comment type="caution">
    <text evidence="1">The sequence shown here is derived from an EMBL/GenBank/DDBJ whole genome shotgun (WGS) entry which is preliminary data.</text>
</comment>
<organism evidence="1 2">
    <name type="scientific">Lysinibacillus xylanilyticus</name>
    <dbReference type="NCBI Taxonomy" id="582475"/>
    <lineage>
        <taxon>Bacteria</taxon>
        <taxon>Bacillati</taxon>
        <taxon>Bacillota</taxon>
        <taxon>Bacilli</taxon>
        <taxon>Bacillales</taxon>
        <taxon>Bacillaceae</taxon>
        <taxon>Lysinibacillus</taxon>
    </lineage>
</organism>
<accession>A0ABT4EUI0</accession>
<keyword evidence="2" id="KW-1185">Reference proteome</keyword>
<sequence>MNDVLIKVLLPAWIFEQVKNNDEISRLVLDGKTKLVISCAYPGNYFLFPNLNNHFSK</sequence>
<proteinExistence type="predicted"/>
<name>A0ABT4EUI0_9BACI</name>
<dbReference type="RefSeq" id="WP_268639303.1">
    <property type="nucleotide sequence ID" value="NZ_JAMDLZ010000042.1"/>
</dbReference>
<evidence type="ECO:0000313" key="1">
    <source>
        <dbReference type="EMBL" id="MCY9549332.1"/>
    </source>
</evidence>
<dbReference type="Proteomes" id="UP001527052">
    <property type="component" value="Unassembled WGS sequence"/>
</dbReference>
<protein>
    <submittedName>
        <fullName evidence="1">Uncharacterized protein</fullName>
    </submittedName>
</protein>
<dbReference type="EMBL" id="JAMDLZ010000042">
    <property type="protein sequence ID" value="MCY9549332.1"/>
    <property type="molecule type" value="Genomic_DNA"/>
</dbReference>
<evidence type="ECO:0000313" key="2">
    <source>
        <dbReference type="Proteomes" id="UP001527052"/>
    </source>
</evidence>
<reference evidence="1 2" key="1">
    <citation type="submission" date="2022-05" db="EMBL/GenBank/DDBJ databases">
        <title>Genome Sequencing of Bee-Associated Microbes.</title>
        <authorList>
            <person name="Dunlap C."/>
        </authorList>
    </citation>
    <scope>NUCLEOTIDE SEQUENCE [LARGE SCALE GENOMIC DNA]</scope>
    <source>
        <strain evidence="1 2">NRRL BD-083</strain>
    </source>
</reference>